<comment type="caution">
    <text evidence="1">The sequence shown here is derived from an EMBL/GenBank/DDBJ whole genome shotgun (WGS) entry which is preliminary data.</text>
</comment>
<name>A0ABR4B926_9LECA</name>
<evidence type="ECO:0000313" key="2">
    <source>
        <dbReference type="Proteomes" id="UP001590951"/>
    </source>
</evidence>
<organism evidence="1 2">
    <name type="scientific">Lepraria finkii</name>
    <dbReference type="NCBI Taxonomy" id="1340010"/>
    <lineage>
        <taxon>Eukaryota</taxon>
        <taxon>Fungi</taxon>
        <taxon>Dikarya</taxon>
        <taxon>Ascomycota</taxon>
        <taxon>Pezizomycotina</taxon>
        <taxon>Lecanoromycetes</taxon>
        <taxon>OSLEUM clade</taxon>
        <taxon>Lecanoromycetidae</taxon>
        <taxon>Lecanorales</taxon>
        <taxon>Lecanorineae</taxon>
        <taxon>Stereocaulaceae</taxon>
        <taxon>Lepraria</taxon>
    </lineage>
</organism>
<gene>
    <name evidence="1" type="ORF">ABVK25_005476</name>
</gene>
<dbReference type="EMBL" id="JBHFEH010000016">
    <property type="protein sequence ID" value="KAL2054335.1"/>
    <property type="molecule type" value="Genomic_DNA"/>
</dbReference>
<sequence length="207" mass="22562">MIPLPRQLNKHRISDSPIAAGSEESISFNEVASSETSRYAMLPQTFPNLCSALYTSSYENSGVDENFDAPSFVPVDNEPLPGYASAQASSISNVEGQAPKINTVPSSFVPHSTSKRKRNKRRFTEVEKAAIKNKRKVGVCADCRRTKRRCTHVLQHVPLESASIHENTSTSVKGGSSLGIGEIQEDGNSCEACRRRNIQNGQVSHSA</sequence>
<dbReference type="Proteomes" id="UP001590951">
    <property type="component" value="Unassembled WGS sequence"/>
</dbReference>
<keyword evidence="2" id="KW-1185">Reference proteome</keyword>
<protein>
    <recommendedName>
        <fullName evidence="3">Zn(2)-C6 fungal-type domain-containing protein</fullName>
    </recommendedName>
</protein>
<evidence type="ECO:0008006" key="3">
    <source>
        <dbReference type="Google" id="ProtNLM"/>
    </source>
</evidence>
<reference evidence="1 2" key="1">
    <citation type="submission" date="2024-09" db="EMBL/GenBank/DDBJ databases">
        <title>Rethinking Asexuality: The Enigmatic Case of Functional Sexual Genes in Lepraria (Stereocaulaceae).</title>
        <authorList>
            <person name="Doellman M."/>
            <person name="Sun Y."/>
            <person name="Barcenas-Pena A."/>
            <person name="Lumbsch H.T."/>
            <person name="Grewe F."/>
        </authorList>
    </citation>
    <scope>NUCLEOTIDE SEQUENCE [LARGE SCALE GENOMIC DNA]</scope>
    <source>
        <strain evidence="1 2">Grewe 0041</strain>
    </source>
</reference>
<proteinExistence type="predicted"/>
<evidence type="ECO:0000313" key="1">
    <source>
        <dbReference type="EMBL" id="KAL2054335.1"/>
    </source>
</evidence>
<accession>A0ABR4B926</accession>